<dbReference type="AlphaFoldDB" id="A0AAW8NE16"/>
<dbReference type="RefSeq" id="WP_310112611.1">
    <property type="nucleotide sequence ID" value="NZ_JAVDTN010000008.1"/>
</dbReference>
<dbReference type="GeneID" id="97423016"/>
<dbReference type="Gene3D" id="3.20.80.10">
    <property type="entry name" value="Regulatory factor, effector binding domain"/>
    <property type="match status" value="1"/>
</dbReference>
<dbReference type="EMBL" id="JAVDWN010000007">
    <property type="protein sequence ID" value="MDR7164288.1"/>
    <property type="molecule type" value="Genomic_DNA"/>
</dbReference>
<dbReference type="InterPro" id="IPR011256">
    <property type="entry name" value="Reg_factor_effector_dom_sf"/>
</dbReference>
<dbReference type="InterPro" id="IPR010499">
    <property type="entry name" value="AraC_E-bd"/>
</dbReference>
<evidence type="ECO:0000313" key="3">
    <source>
        <dbReference type="Proteomes" id="UP001262032"/>
    </source>
</evidence>
<dbReference type="Proteomes" id="UP001262032">
    <property type="component" value="Unassembled WGS sequence"/>
</dbReference>
<comment type="caution">
    <text evidence="2">The sequence shown here is derived from an EMBL/GenBank/DDBJ whole genome shotgun (WGS) entry which is preliminary data.</text>
</comment>
<dbReference type="SUPFAM" id="SSF55136">
    <property type="entry name" value="Probable bacterial effector-binding domain"/>
    <property type="match status" value="1"/>
</dbReference>
<protein>
    <submittedName>
        <fullName evidence="2">AraC family transcriptional regulator</fullName>
    </submittedName>
</protein>
<name>A0AAW8NE16_PSEOX</name>
<sequence length="156" mass="16827">MNDSGAHPRKVHLAEQPVAVVRERVRMDALTDFFGRAFGTVMAAAQQQGVALAGPPFALYRGKPGESVDVEAGFPVAGNFTDADGVAGGTLPEADAFEALHTGPYDTLENTYNAVLGRMQAEGFTPGDIMWEYYLSDPETEPDPAKWQTRVIWPVA</sequence>
<proteinExistence type="predicted"/>
<dbReference type="Pfam" id="PF06445">
    <property type="entry name" value="GyrI-like"/>
    <property type="match status" value="1"/>
</dbReference>
<reference evidence="2" key="1">
    <citation type="submission" date="2023-07" db="EMBL/GenBank/DDBJ databases">
        <title>Sorghum-associated microbial communities from plants grown in Nebraska, USA.</title>
        <authorList>
            <person name="Schachtman D."/>
        </authorList>
    </citation>
    <scope>NUCLEOTIDE SEQUENCE</scope>
    <source>
        <strain evidence="2">BE261</strain>
    </source>
</reference>
<organism evidence="2 3">
    <name type="scientific">Pseudarthrobacter oxydans</name>
    <name type="common">Arthrobacter oxydans</name>
    <dbReference type="NCBI Taxonomy" id="1671"/>
    <lineage>
        <taxon>Bacteria</taxon>
        <taxon>Bacillati</taxon>
        <taxon>Actinomycetota</taxon>
        <taxon>Actinomycetes</taxon>
        <taxon>Micrococcales</taxon>
        <taxon>Micrococcaceae</taxon>
        <taxon>Pseudarthrobacter</taxon>
    </lineage>
</organism>
<feature type="domain" description="AraC effector-binding" evidence="1">
    <location>
        <begin position="6"/>
        <end position="156"/>
    </location>
</feature>
<dbReference type="InterPro" id="IPR029442">
    <property type="entry name" value="GyrI-like"/>
</dbReference>
<evidence type="ECO:0000313" key="2">
    <source>
        <dbReference type="EMBL" id="MDR7164288.1"/>
    </source>
</evidence>
<accession>A0AAW8NE16</accession>
<dbReference type="SMART" id="SM00871">
    <property type="entry name" value="AraC_E_bind"/>
    <property type="match status" value="1"/>
</dbReference>
<evidence type="ECO:0000259" key="1">
    <source>
        <dbReference type="SMART" id="SM00871"/>
    </source>
</evidence>
<gene>
    <name evidence="2" type="ORF">J2X12_002317</name>
</gene>